<dbReference type="EMBL" id="ML143477">
    <property type="protein sequence ID" value="TBU24561.1"/>
    <property type="molecule type" value="Genomic_DNA"/>
</dbReference>
<evidence type="ECO:0000313" key="4">
    <source>
        <dbReference type="EMBL" id="TBU24561.1"/>
    </source>
</evidence>
<accession>A0A4Q9MFH4</accession>
<organism evidence="4">
    <name type="scientific">Dichomitus squalens</name>
    <dbReference type="NCBI Taxonomy" id="114155"/>
    <lineage>
        <taxon>Eukaryota</taxon>
        <taxon>Fungi</taxon>
        <taxon>Dikarya</taxon>
        <taxon>Basidiomycota</taxon>
        <taxon>Agaricomycotina</taxon>
        <taxon>Agaricomycetes</taxon>
        <taxon>Polyporales</taxon>
        <taxon>Polyporaceae</taxon>
        <taxon>Dichomitus</taxon>
    </lineage>
</organism>
<reference evidence="4" key="1">
    <citation type="submission" date="2019-01" db="EMBL/GenBank/DDBJ databases">
        <title>Draft genome sequences of three monokaryotic isolates of the white-rot basidiomycete fungus Dichomitus squalens.</title>
        <authorList>
            <consortium name="DOE Joint Genome Institute"/>
            <person name="Lopez S.C."/>
            <person name="Andreopoulos B."/>
            <person name="Pangilinan J."/>
            <person name="Lipzen A."/>
            <person name="Riley R."/>
            <person name="Ahrendt S."/>
            <person name="Ng V."/>
            <person name="Barry K."/>
            <person name="Daum C."/>
            <person name="Grigoriev I.V."/>
            <person name="Hilden K.S."/>
            <person name="Makela M.R."/>
            <person name="de Vries R.P."/>
        </authorList>
    </citation>
    <scope>NUCLEOTIDE SEQUENCE [LARGE SCALE GENOMIC DNA]</scope>
    <source>
        <strain evidence="4">OM18370.1</strain>
    </source>
</reference>
<name>A0A4Q9MFH4_9APHY</name>
<dbReference type="PANTHER" id="PTHR10622">
    <property type="entry name" value="HET DOMAIN-CONTAINING PROTEIN"/>
    <property type="match status" value="1"/>
</dbReference>
<feature type="domain" description="DUF8212" evidence="3">
    <location>
        <begin position="233"/>
        <end position="342"/>
    </location>
</feature>
<evidence type="ECO:0000256" key="1">
    <source>
        <dbReference type="SAM" id="MobiDB-lite"/>
    </source>
</evidence>
<gene>
    <name evidence="4" type="ORF">BD311DRAFT_555622</name>
</gene>
<dbReference type="Proteomes" id="UP000292957">
    <property type="component" value="Unassembled WGS sequence"/>
</dbReference>
<protein>
    <submittedName>
        <fullName evidence="4">Heterokaryon incompatibility protein-domain-containing protein</fullName>
    </submittedName>
</protein>
<feature type="compositionally biased region" description="Polar residues" evidence="1">
    <location>
        <begin position="562"/>
        <end position="572"/>
    </location>
</feature>
<dbReference type="PANTHER" id="PTHR10622:SF10">
    <property type="entry name" value="HET DOMAIN-CONTAINING PROTEIN"/>
    <property type="match status" value="1"/>
</dbReference>
<proteinExistence type="predicted"/>
<dbReference type="Pfam" id="PF26640">
    <property type="entry name" value="DUF8212"/>
    <property type="match status" value="1"/>
</dbReference>
<dbReference type="Pfam" id="PF06985">
    <property type="entry name" value="HET"/>
    <property type="match status" value="1"/>
</dbReference>
<feature type="region of interest" description="Disordered" evidence="1">
    <location>
        <begin position="559"/>
        <end position="585"/>
    </location>
</feature>
<dbReference type="InterPro" id="IPR010730">
    <property type="entry name" value="HET"/>
</dbReference>
<dbReference type="InterPro" id="IPR058525">
    <property type="entry name" value="DUF8212"/>
</dbReference>
<evidence type="ECO:0000259" key="3">
    <source>
        <dbReference type="Pfam" id="PF26640"/>
    </source>
</evidence>
<evidence type="ECO:0000259" key="2">
    <source>
        <dbReference type="Pfam" id="PF06985"/>
    </source>
</evidence>
<sequence>MWLLNTETIELHQFSGPADVPYAILSHVWTNKEQSFQSTPRFGSPGSFGLFRWMLYPTSQKIRNVCAQARVDGFRWLWTDTCCIDKTNSVELSEAMASMYRWYECASNCYALLDDVPSVEEEDPRHPTSSFRRSRWHRRGWTLQELIAPCSVIFLSKGWKVIGNKHTLADLIEEVTGIDRYVLTHERRVEDCSVACRMSWAAGRETRRVEDEAYCLMGIFGVYMPILYGEGRNAFLRLQEEIVKKTPDQSIFAWGTILDDYRLGAGAIPASAKERDSVPQSTSETLLASSPADFAGCAGISLISHQSFYERIGITATFPSPYTRSCHGIRTKFPLISIAHTSSGFATLALLACQDKQGRIIALFLRPPSCPTTSNTSHVGGYIAEAGHRTQYYRGTRIFIFERSGLAIAAKLCLPFGKYARLLARPEVKKVYVHSHDTIPRIGTPNTAATSSSPSRTSMISFECCYTSVCSSRSSERSRRVDCVLPEITEKCLRLDVLGDSEMISFLGDESFTVYVGACSPDVLSPDPPQKAMFPATFPFDSELIPFFKMCRRLARRRTKENGMSSPRSQCACNGARTGDVRSPR</sequence>
<dbReference type="OrthoDB" id="674604at2759"/>
<feature type="domain" description="Heterokaryon incompatibility" evidence="2">
    <location>
        <begin position="22"/>
        <end position="114"/>
    </location>
</feature>
<dbReference type="AlphaFoldDB" id="A0A4Q9MFH4"/>